<dbReference type="EMBL" id="ASPP01008053">
    <property type="protein sequence ID" value="ETO26148.1"/>
    <property type="molecule type" value="Genomic_DNA"/>
</dbReference>
<dbReference type="GO" id="GO:0004430">
    <property type="term" value="F:1-phosphatidylinositol 4-kinase activity"/>
    <property type="evidence" value="ECO:0007669"/>
    <property type="project" value="TreeGrafter"/>
</dbReference>
<dbReference type="AlphaFoldDB" id="X6NJQ3"/>
<evidence type="ECO:0000259" key="3">
    <source>
        <dbReference type="PROSITE" id="PS50290"/>
    </source>
</evidence>
<keyword evidence="2 4" id="KW-0418">Kinase</keyword>
<evidence type="ECO:0000313" key="5">
    <source>
        <dbReference type="Proteomes" id="UP000023152"/>
    </source>
</evidence>
<dbReference type="InterPro" id="IPR015433">
    <property type="entry name" value="PI3/4_kinase"/>
</dbReference>
<evidence type="ECO:0000313" key="4">
    <source>
        <dbReference type="EMBL" id="ETO26148.1"/>
    </source>
</evidence>
<keyword evidence="1" id="KW-0808">Transferase</keyword>
<accession>X6NJQ3</accession>
<organism evidence="4 5">
    <name type="scientific">Reticulomyxa filosa</name>
    <dbReference type="NCBI Taxonomy" id="46433"/>
    <lineage>
        <taxon>Eukaryota</taxon>
        <taxon>Sar</taxon>
        <taxon>Rhizaria</taxon>
        <taxon>Retaria</taxon>
        <taxon>Foraminifera</taxon>
        <taxon>Monothalamids</taxon>
        <taxon>Reticulomyxidae</taxon>
        <taxon>Reticulomyxa</taxon>
    </lineage>
</organism>
<dbReference type="OrthoDB" id="10264149at2759"/>
<dbReference type="PROSITE" id="PS00915">
    <property type="entry name" value="PI3_4_KINASE_1"/>
    <property type="match status" value="1"/>
</dbReference>
<proteinExistence type="predicted"/>
<dbReference type="SMART" id="SM00146">
    <property type="entry name" value="PI3Kc"/>
    <property type="match status" value="1"/>
</dbReference>
<dbReference type="GO" id="GO:0048015">
    <property type="term" value="P:phosphatidylinositol-mediated signaling"/>
    <property type="evidence" value="ECO:0007669"/>
    <property type="project" value="TreeGrafter"/>
</dbReference>
<dbReference type="GO" id="GO:0046854">
    <property type="term" value="P:phosphatidylinositol phosphate biosynthetic process"/>
    <property type="evidence" value="ECO:0007669"/>
    <property type="project" value="InterPro"/>
</dbReference>
<evidence type="ECO:0000256" key="2">
    <source>
        <dbReference type="ARBA" id="ARBA00022777"/>
    </source>
</evidence>
<comment type="caution">
    <text evidence="4">The sequence shown here is derived from an EMBL/GenBank/DDBJ whole genome shotgun (WGS) entry which is preliminary data.</text>
</comment>
<gene>
    <name evidence="4" type="ORF">RFI_10993</name>
</gene>
<dbReference type="InterPro" id="IPR011009">
    <property type="entry name" value="Kinase-like_dom_sf"/>
</dbReference>
<dbReference type="Gene3D" id="1.10.1070.11">
    <property type="entry name" value="Phosphatidylinositol 3-/4-kinase, catalytic domain"/>
    <property type="match status" value="1"/>
</dbReference>
<dbReference type="Pfam" id="PF00454">
    <property type="entry name" value="PI3_PI4_kinase"/>
    <property type="match status" value="1"/>
</dbReference>
<sequence>ILQWITLELNIDEELSHTTQLVPLEEVSLSVDCQDQVISPSWPPLSGTFSSNVSKTVASSSQPHHPPPSARVTYSLPKGVVSDGNLSSRAKSPVENPFGELWEDRKKRISSQSCRISPDWDLQSVIFKSGEDMRQEQFAMQNIRLFQKIFKEAKLPLQLRTYSVVVTSPASGFVETVTNACSISSLKHRVKNFSTLYKFFEQHYGPTGTSAFNKAQKNFVESMAAYSLVCYFLQVKDRHNGNILIDNEGRIIHIDFGFIMSNSPGGNFGFESAPFKLTEEFIQVMGGEKKVMRLIIFEFLLFAAF</sequence>
<dbReference type="Gene3D" id="3.30.1010.10">
    <property type="entry name" value="Phosphatidylinositol 3-kinase Catalytic Subunit, Chain A, domain 4"/>
    <property type="match status" value="1"/>
</dbReference>
<reference evidence="4 5" key="1">
    <citation type="journal article" date="2013" name="Curr. Biol.">
        <title>The Genome of the Foraminiferan Reticulomyxa filosa.</title>
        <authorList>
            <person name="Glockner G."/>
            <person name="Hulsmann N."/>
            <person name="Schleicher M."/>
            <person name="Noegel A.A."/>
            <person name="Eichinger L."/>
            <person name="Gallinger C."/>
            <person name="Pawlowski J."/>
            <person name="Sierra R."/>
            <person name="Euteneuer U."/>
            <person name="Pillet L."/>
            <person name="Moustafa A."/>
            <person name="Platzer M."/>
            <person name="Groth M."/>
            <person name="Szafranski K."/>
            <person name="Schliwa M."/>
        </authorList>
    </citation>
    <scope>NUCLEOTIDE SEQUENCE [LARGE SCALE GENOMIC DNA]</scope>
</reference>
<feature type="domain" description="PI3K/PI4K catalytic" evidence="3">
    <location>
        <begin position="100"/>
        <end position="305"/>
    </location>
</feature>
<dbReference type="InterPro" id="IPR000403">
    <property type="entry name" value="PI3/4_kinase_cat_dom"/>
</dbReference>
<dbReference type="GO" id="GO:0005737">
    <property type="term" value="C:cytoplasm"/>
    <property type="evidence" value="ECO:0007669"/>
    <property type="project" value="TreeGrafter"/>
</dbReference>
<dbReference type="GO" id="GO:0016020">
    <property type="term" value="C:membrane"/>
    <property type="evidence" value="ECO:0007669"/>
    <property type="project" value="TreeGrafter"/>
</dbReference>
<dbReference type="Proteomes" id="UP000023152">
    <property type="component" value="Unassembled WGS sequence"/>
</dbReference>
<dbReference type="InterPro" id="IPR018936">
    <property type="entry name" value="PI3/4_kinase_CS"/>
</dbReference>
<dbReference type="PROSITE" id="PS50290">
    <property type="entry name" value="PI3_4_KINASE_3"/>
    <property type="match status" value="1"/>
</dbReference>
<keyword evidence="5" id="KW-1185">Reference proteome</keyword>
<dbReference type="InterPro" id="IPR036940">
    <property type="entry name" value="PI3/4_kinase_cat_sf"/>
</dbReference>
<dbReference type="PANTHER" id="PTHR10048:SF22">
    <property type="entry name" value="PHOSPHATIDYLINOSITOL 4-KINASE BETA"/>
    <property type="match status" value="1"/>
</dbReference>
<name>X6NJQ3_RETFI</name>
<protein>
    <submittedName>
        <fullName evidence="4">Phosphatidylinositol 4-kinase</fullName>
    </submittedName>
</protein>
<feature type="non-terminal residue" evidence="4">
    <location>
        <position position="1"/>
    </location>
</feature>
<dbReference type="PANTHER" id="PTHR10048">
    <property type="entry name" value="PHOSPHATIDYLINOSITOL KINASE"/>
    <property type="match status" value="1"/>
</dbReference>
<dbReference type="SUPFAM" id="SSF56112">
    <property type="entry name" value="Protein kinase-like (PK-like)"/>
    <property type="match status" value="1"/>
</dbReference>
<evidence type="ECO:0000256" key="1">
    <source>
        <dbReference type="ARBA" id="ARBA00022679"/>
    </source>
</evidence>